<dbReference type="InterPro" id="IPR001633">
    <property type="entry name" value="EAL_dom"/>
</dbReference>
<sequence>MLDARRASYLVVFVGLVLAGLYALQLGPTVEAISSAVVGVGTLAVMAVGFLVHRPEHRPPWFVLFLGAISFQIGVLARPWATEQSGPASFTADIFSVGGYALAILALLLMLRRQAGLQRHAVVDGVIVALGAGLIAVEFFALPAARLGNRPELVSLLAGLYPLWDIVILLLVVNLGFTTATRLPSFRFLALSLTAVFVGDIGYAIIGARGQLTGSALLDLPFLIAFPLLAAATLHPSMIEMSFIRPRQVQAWSPLRLALILPALATPLVVIVVIHGNESNNLVLALATGGLIGALMFRSVSAVRSNAEIQRGLVFRATHDPLTRLPNRDLLAQHVDEMLQARRQDGIWLLYLDLDGFKLVNDHWGHEVGDLLLVEVSKRLHEITQPFAVLARISGDEFVVADHGPAAQAETMAEKIQAELTKPIELPGIELVTVASIGIAQLTDQRDAESLLRDADLAMYRAKSEGRGRIKVFDAGMRQTVRERVEIELALRQAVQRNQLWLSYQPIVDPLTGRAGGAEALIRWTHPERGPISPVEFIPVAEETGLIDQIGTFVLEESLRQMALWRDEGLLPERFYMSVNASARQLRDHTLRGQIADGLRVYRLGPERLTMEITESILVGDSTQVVDVLNSLRGLGVGLSVDDFGTGYSSLSYLSRFPVTTVKVDRAFVTGLGVDPGDEAIVRAIVAMSTALHLNVIAEGVETTAQRDALIALDVSRCQGWLWGKAVAHDEFAEKHLRVLQDESAWTPPLQQTAGAPQSGVSNN</sequence>
<dbReference type="Gene3D" id="3.20.20.450">
    <property type="entry name" value="EAL domain"/>
    <property type="match status" value="1"/>
</dbReference>
<dbReference type="CDD" id="cd01949">
    <property type="entry name" value="GGDEF"/>
    <property type="match status" value="1"/>
</dbReference>
<feature type="domain" description="EAL" evidence="2">
    <location>
        <begin position="484"/>
        <end position="740"/>
    </location>
</feature>
<feature type="transmembrane region" description="Helical" evidence="1">
    <location>
        <begin position="212"/>
        <end position="234"/>
    </location>
</feature>
<dbReference type="InterPro" id="IPR052155">
    <property type="entry name" value="Biofilm_reg_signaling"/>
</dbReference>
<dbReference type="SUPFAM" id="SSF55073">
    <property type="entry name" value="Nucleotide cyclase"/>
    <property type="match status" value="1"/>
</dbReference>
<feature type="transmembrane region" description="Helical" evidence="1">
    <location>
        <begin position="255"/>
        <end position="276"/>
    </location>
</feature>
<dbReference type="CDD" id="cd01948">
    <property type="entry name" value="EAL"/>
    <property type="match status" value="1"/>
</dbReference>
<dbReference type="Proteomes" id="UP001138997">
    <property type="component" value="Unassembled WGS sequence"/>
</dbReference>
<feature type="transmembrane region" description="Helical" evidence="1">
    <location>
        <begin position="61"/>
        <end position="81"/>
    </location>
</feature>
<dbReference type="EMBL" id="JAJOMB010000002">
    <property type="protein sequence ID" value="MCD5310120.1"/>
    <property type="molecule type" value="Genomic_DNA"/>
</dbReference>
<dbReference type="InterPro" id="IPR029787">
    <property type="entry name" value="Nucleotide_cyclase"/>
</dbReference>
<dbReference type="InterPro" id="IPR000160">
    <property type="entry name" value="GGDEF_dom"/>
</dbReference>
<dbReference type="SMART" id="SM00052">
    <property type="entry name" value="EAL"/>
    <property type="match status" value="1"/>
</dbReference>
<feature type="transmembrane region" description="Helical" evidence="1">
    <location>
        <begin position="7"/>
        <end position="26"/>
    </location>
</feature>
<evidence type="ECO:0000313" key="5">
    <source>
        <dbReference type="Proteomes" id="UP001138997"/>
    </source>
</evidence>
<feature type="transmembrane region" description="Helical" evidence="1">
    <location>
        <begin position="32"/>
        <end position="52"/>
    </location>
</feature>
<dbReference type="Pfam" id="PF00563">
    <property type="entry name" value="EAL"/>
    <property type="match status" value="1"/>
</dbReference>
<feature type="transmembrane region" description="Helical" evidence="1">
    <location>
        <begin position="188"/>
        <end position="206"/>
    </location>
</feature>
<organism evidence="4 5">
    <name type="scientific">Kineosporia babensis</name>
    <dbReference type="NCBI Taxonomy" id="499548"/>
    <lineage>
        <taxon>Bacteria</taxon>
        <taxon>Bacillati</taxon>
        <taxon>Actinomycetota</taxon>
        <taxon>Actinomycetes</taxon>
        <taxon>Kineosporiales</taxon>
        <taxon>Kineosporiaceae</taxon>
        <taxon>Kineosporia</taxon>
    </lineage>
</organism>
<gene>
    <name evidence="4" type="ORF">LR394_04380</name>
</gene>
<feature type="transmembrane region" description="Helical" evidence="1">
    <location>
        <begin position="153"/>
        <end position="176"/>
    </location>
</feature>
<evidence type="ECO:0000259" key="3">
    <source>
        <dbReference type="PROSITE" id="PS50887"/>
    </source>
</evidence>
<feature type="domain" description="GGDEF" evidence="3">
    <location>
        <begin position="345"/>
        <end position="475"/>
    </location>
</feature>
<dbReference type="Pfam" id="PF00990">
    <property type="entry name" value="GGDEF"/>
    <property type="match status" value="1"/>
</dbReference>
<accession>A0A9X1ST14</accession>
<reference evidence="4" key="1">
    <citation type="submission" date="2021-11" db="EMBL/GenBank/DDBJ databases">
        <title>Streptomyces corallinus and Kineosporia corallina sp. nov., two new coral-derived marine actinobacteria.</title>
        <authorList>
            <person name="Buangrab K."/>
            <person name="Sutthacheep M."/>
            <person name="Yeemin T."/>
            <person name="Harunari E."/>
            <person name="Igarashi Y."/>
            <person name="Sripreechasak P."/>
            <person name="Kanchanasin P."/>
            <person name="Tanasupawat S."/>
            <person name="Phongsopitanun W."/>
        </authorList>
    </citation>
    <scope>NUCLEOTIDE SEQUENCE</scope>
    <source>
        <strain evidence="4">JCM 31032</strain>
    </source>
</reference>
<dbReference type="PANTHER" id="PTHR44757">
    <property type="entry name" value="DIGUANYLATE CYCLASE DGCP"/>
    <property type="match status" value="1"/>
</dbReference>
<feature type="transmembrane region" description="Helical" evidence="1">
    <location>
        <begin position="121"/>
        <end position="141"/>
    </location>
</feature>
<dbReference type="AlphaFoldDB" id="A0A9X1ST14"/>
<name>A0A9X1ST14_9ACTN</name>
<dbReference type="PANTHER" id="PTHR44757:SF2">
    <property type="entry name" value="BIOFILM ARCHITECTURE MAINTENANCE PROTEIN MBAA"/>
    <property type="match status" value="1"/>
</dbReference>
<dbReference type="SMART" id="SM00267">
    <property type="entry name" value="GGDEF"/>
    <property type="match status" value="1"/>
</dbReference>
<comment type="caution">
    <text evidence="4">The sequence shown here is derived from an EMBL/GenBank/DDBJ whole genome shotgun (WGS) entry which is preliminary data.</text>
</comment>
<dbReference type="InterPro" id="IPR035919">
    <property type="entry name" value="EAL_sf"/>
</dbReference>
<feature type="transmembrane region" description="Helical" evidence="1">
    <location>
        <begin position="87"/>
        <end position="109"/>
    </location>
</feature>
<dbReference type="SUPFAM" id="SSF141868">
    <property type="entry name" value="EAL domain-like"/>
    <property type="match status" value="1"/>
</dbReference>
<protein>
    <submittedName>
        <fullName evidence="4">EAL domain-containing protein</fullName>
    </submittedName>
</protein>
<proteinExistence type="predicted"/>
<dbReference type="NCBIfam" id="TIGR00254">
    <property type="entry name" value="GGDEF"/>
    <property type="match status" value="1"/>
</dbReference>
<keyword evidence="1" id="KW-0472">Membrane</keyword>
<evidence type="ECO:0000313" key="4">
    <source>
        <dbReference type="EMBL" id="MCD5310120.1"/>
    </source>
</evidence>
<keyword evidence="1" id="KW-0812">Transmembrane</keyword>
<dbReference type="PROSITE" id="PS50883">
    <property type="entry name" value="EAL"/>
    <property type="match status" value="1"/>
</dbReference>
<dbReference type="InterPro" id="IPR043128">
    <property type="entry name" value="Rev_trsase/Diguanyl_cyclase"/>
</dbReference>
<evidence type="ECO:0000259" key="2">
    <source>
        <dbReference type="PROSITE" id="PS50883"/>
    </source>
</evidence>
<evidence type="ECO:0000256" key="1">
    <source>
        <dbReference type="SAM" id="Phobius"/>
    </source>
</evidence>
<dbReference type="RefSeq" id="WP_231439048.1">
    <property type="nucleotide sequence ID" value="NZ_JAJOMB010000002.1"/>
</dbReference>
<keyword evidence="1" id="KW-1133">Transmembrane helix</keyword>
<keyword evidence="5" id="KW-1185">Reference proteome</keyword>
<dbReference type="Gene3D" id="3.30.70.270">
    <property type="match status" value="1"/>
</dbReference>
<dbReference type="PROSITE" id="PS50887">
    <property type="entry name" value="GGDEF"/>
    <property type="match status" value="1"/>
</dbReference>